<dbReference type="NCBIfam" id="NF004670">
    <property type="entry name" value="PRK06009.1"/>
    <property type="match status" value="1"/>
</dbReference>
<dbReference type="GO" id="GO:0044781">
    <property type="term" value="P:bacterial-type flagellum organization"/>
    <property type="evidence" value="ECO:0007669"/>
    <property type="project" value="UniProtKB-KW"/>
</dbReference>
<comment type="function">
    <text evidence="4">Required for flagellar hook formation. May act as a scaffolding protein.</text>
</comment>
<evidence type="ECO:0000256" key="4">
    <source>
        <dbReference type="ARBA" id="ARBA00024746"/>
    </source>
</evidence>
<accession>A0A7W6EE31</accession>
<keyword evidence="3" id="KW-1005">Bacterial flagellum biogenesis</keyword>
<organism evidence="5 6">
    <name type="scientific">Pseudochelatococcus contaminans</name>
    <dbReference type="NCBI Taxonomy" id="1538103"/>
    <lineage>
        <taxon>Bacteria</taxon>
        <taxon>Pseudomonadati</taxon>
        <taxon>Pseudomonadota</taxon>
        <taxon>Alphaproteobacteria</taxon>
        <taxon>Hyphomicrobiales</taxon>
        <taxon>Chelatococcaceae</taxon>
        <taxon>Pseudochelatococcus</taxon>
    </lineage>
</organism>
<dbReference type="Pfam" id="PF03963">
    <property type="entry name" value="FlgD"/>
    <property type="match status" value="1"/>
</dbReference>
<evidence type="ECO:0000256" key="3">
    <source>
        <dbReference type="ARBA" id="ARBA00022795"/>
    </source>
</evidence>
<dbReference type="AlphaFoldDB" id="A0A7W6EE31"/>
<comment type="similarity">
    <text evidence="1">Belongs to the FlgD family.</text>
</comment>
<evidence type="ECO:0000256" key="2">
    <source>
        <dbReference type="ARBA" id="ARBA00016013"/>
    </source>
</evidence>
<sequence length="133" mass="13650">MVAVSGVGQTAATSTTSTDAKSRTTLDYQSFLKLFVEQLKHQDPTAPLDASESLAQLATFSQVEQSVSTNSKLDSLLTAQSLSQADTLIGRTLTSAEGDVSGKVVSVQVTSEGTVATLADGQRIVAGAGVTIS</sequence>
<dbReference type="RefSeq" id="WP_183750060.1">
    <property type="nucleotide sequence ID" value="NZ_JACICC010000001.1"/>
</dbReference>
<evidence type="ECO:0000313" key="5">
    <source>
        <dbReference type="EMBL" id="MBB3808008.1"/>
    </source>
</evidence>
<keyword evidence="6" id="KW-1185">Reference proteome</keyword>
<keyword evidence="5" id="KW-0282">Flagellum</keyword>
<dbReference type="InterPro" id="IPR005648">
    <property type="entry name" value="FlgD"/>
</dbReference>
<dbReference type="Proteomes" id="UP000537592">
    <property type="component" value="Unassembled WGS sequence"/>
</dbReference>
<evidence type="ECO:0000313" key="6">
    <source>
        <dbReference type="Proteomes" id="UP000537592"/>
    </source>
</evidence>
<name>A0A7W6EE31_9HYPH</name>
<gene>
    <name evidence="5" type="ORF">FHS81_000062</name>
</gene>
<proteinExistence type="inferred from homology"/>
<keyword evidence="5" id="KW-0969">Cilium</keyword>
<dbReference type="EMBL" id="JACICC010000001">
    <property type="protein sequence ID" value="MBB3808008.1"/>
    <property type="molecule type" value="Genomic_DNA"/>
</dbReference>
<protein>
    <recommendedName>
        <fullName evidence="2">Basal-body rod modification protein FlgD</fullName>
    </recommendedName>
</protein>
<keyword evidence="5" id="KW-0966">Cell projection</keyword>
<reference evidence="5 6" key="1">
    <citation type="submission" date="2020-08" db="EMBL/GenBank/DDBJ databases">
        <title>Genomic Encyclopedia of Type Strains, Phase IV (KMG-IV): sequencing the most valuable type-strain genomes for metagenomic binning, comparative biology and taxonomic classification.</title>
        <authorList>
            <person name="Goeker M."/>
        </authorList>
    </citation>
    <scope>NUCLEOTIDE SEQUENCE [LARGE SCALE GENOMIC DNA]</scope>
    <source>
        <strain evidence="5 6">DSM 28760</strain>
    </source>
</reference>
<comment type="caution">
    <text evidence="5">The sequence shown here is derived from an EMBL/GenBank/DDBJ whole genome shotgun (WGS) entry which is preliminary data.</text>
</comment>
<evidence type="ECO:0000256" key="1">
    <source>
        <dbReference type="ARBA" id="ARBA00010577"/>
    </source>
</evidence>